<dbReference type="AlphaFoldDB" id="A0A6C0EQG2"/>
<protein>
    <submittedName>
        <fullName evidence="1">Uncharacterized protein</fullName>
    </submittedName>
</protein>
<accession>A0A6C0EQG2</accession>
<reference evidence="1" key="1">
    <citation type="journal article" date="2020" name="Nature">
        <title>Giant virus diversity and host interactions through global metagenomics.</title>
        <authorList>
            <person name="Schulz F."/>
            <person name="Roux S."/>
            <person name="Paez-Espino D."/>
            <person name="Jungbluth S."/>
            <person name="Walsh D.A."/>
            <person name="Denef V.J."/>
            <person name="McMahon K.D."/>
            <person name="Konstantinidis K.T."/>
            <person name="Eloe-Fadrosh E.A."/>
            <person name="Kyrpides N.C."/>
            <person name="Woyke T."/>
        </authorList>
    </citation>
    <scope>NUCLEOTIDE SEQUENCE</scope>
    <source>
        <strain evidence="1">GVMAG-M-3300009151-35</strain>
    </source>
</reference>
<proteinExistence type="predicted"/>
<sequence>MDILIQQAPPNLTIEEIEMCYKKNENNVVNTLAELWDIVDNKVIPPKTKWDDIRETCDAYDSEMEKVMKKMKNKINK</sequence>
<dbReference type="EMBL" id="MN738902">
    <property type="protein sequence ID" value="QHT30579.1"/>
    <property type="molecule type" value="Genomic_DNA"/>
</dbReference>
<name>A0A6C0EQG2_9ZZZZ</name>
<evidence type="ECO:0000313" key="1">
    <source>
        <dbReference type="EMBL" id="QHT30579.1"/>
    </source>
</evidence>
<organism evidence="1">
    <name type="scientific">viral metagenome</name>
    <dbReference type="NCBI Taxonomy" id="1070528"/>
    <lineage>
        <taxon>unclassified sequences</taxon>
        <taxon>metagenomes</taxon>
        <taxon>organismal metagenomes</taxon>
    </lineage>
</organism>